<protein>
    <submittedName>
        <fullName evidence="1">AcrR family transcriptional regulator</fullName>
    </submittedName>
</protein>
<dbReference type="Gene3D" id="1.10.357.10">
    <property type="entry name" value="Tetracycline Repressor, domain 2"/>
    <property type="match status" value="1"/>
</dbReference>
<accession>A0A927MRR9</accession>
<gene>
    <name evidence="1" type="ORF">HEB94_000876</name>
</gene>
<evidence type="ECO:0000313" key="2">
    <source>
        <dbReference type="Proteomes" id="UP000638648"/>
    </source>
</evidence>
<comment type="caution">
    <text evidence="1">The sequence shown here is derived from an EMBL/GenBank/DDBJ whole genome shotgun (WGS) entry which is preliminary data.</text>
</comment>
<dbReference type="Proteomes" id="UP000638648">
    <property type="component" value="Unassembled WGS sequence"/>
</dbReference>
<dbReference type="RefSeq" id="WP_192748682.1">
    <property type="nucleotide sequence ID" value="NZ_BAABJL010000195.1"/>
</dbReference>
<name>A0A927MRR9_9ACTN</name>
<reference evidence="1" key="1">
    <citation type="submission" date="2020-10" db="EMBL/GenBank/DDBJ databases">
        <title>Sequencing the genomes of 1000 actinobacteria strains.</title>
        <authorList>
            <person name="Klenk H.-P."/>
        </authorList>
    </citation>
    <scope>NUCLEOTIDE SEQUENCE</scope>
    <source>
        <strain evidence="1">DSM 45354</strain>
    </source>
</reference>
<proteinExistence type="predicted"/>
<dbReference type="EMBL" id="JADBEM010000001">
    <property type="protein sequence ID" value="MBE1604028.1"/>
    <property type="molecule type" value="Genomic_DNA"/>
</dbReference>
<keyword evidence="2" id="KW-1185">Reference proteome</keyword>
<organism evidence="1 2">
    <name type="scientific">Actinopolymorpha pittospori</name>
    <dbReference type="NCBI Taxonomy" id="648752"/>
    <lineage>
        <taxon>Bacteria</taxon>
        <taxon>Bacillati</taxon>
        <taxon>Actinomycetota</taxon>
        <taxon>Actinomycetes</taxon>
        <taxon>Propionibacteriales</taxon>
        <taxon>Actinopolymorphaceae</taxon>
        <taxon>Actinopolymorpha</taxon>
    </lineage>
</organism>
<dbReference type="SUPFAM" id="SSF46689">
    <property type="entry name" value="Homeodomain-like"/>
    <property type="match status" value="1"/>
</dbReference>
<dbReference type="InterPro" id="IPR009057">
    <property type="entry name" value="Homeodomain-like_sf"/>
</dbReference>
<sequence>MLSRQKVLTTALGLIDEQGLDGLSLRALARRLQVSFISLCNHVASKDHPLHIIHEAPLAETIRTLGGSAASWQVRL</sequence>
<dbReference type="AlphaFoldDB" id="A0A927MRR9"/>
<evidence type="ECO:0000313" key="1">
    <source>
        <dbReference type="EMBL" id="MBE1604028.1"/>
    </source>
</evidence>